<name>A0A7J9MQQ9_GOSSC</name>
<evidence type="ECO:0000313" key="1">
    <source>
        <dbReference type="EMBL" id="MBA0873392.1"/>
    </source>
</evidence>
<accession>A0A7J9MQQ9</accession>
<evidence type="ECO:0000313" key="2">
    <source>
        <dbReference type="Proteomes" id="UP000593576"/>
    </source>
</evidence>
<dbReference type="EMBL" id="JABFAF010000013">
    <property type="protein sequence ID" value="MBA0873392.1"/>
    <property type="molecule type" value="Genomic_DNA"/>
</dbReference>
<sequence length="30" mass="3270">TFGNSFLDQSQELAAFTSLWTLSSSHHSIG</sequence>
<gene>
    <name evidence="1" type="ORF">Goshw_001547</name>
</gene>
<dbReference type="AlphaFoldDB" id="A0A7J9MQQ9"/>
<feature type="non-terminal residue" evidence="1">
    <location>
        <position position="30"/>
    </location>
</feature>
<dbReference type="Proteomes" id="UP000593576">
    <property type="component" value="Unassembled WGS sequence"/>
</dbReference>
<feature type="non-terminal residue" evidence="1">
    <location>
        <position position="1"/>
    </location>
</feature>
<reference evidence="1 2" key="1">
    <citation type="journal article" date="2019" name="Genome Biol. Evol.">
        <title>Insights into the evolution of the New World diploid cottons (Gossypium, subgenus Houzingenia) based on genome sequencing.</title>
        <authorList>
            <person name="Grover C.E."/>
            <person name="Arick M.A. 2nd"/>
            <person name="Thrash A."/>
            <person name="Conover J.L."/>
            <person name="Sanders W.S."/>
            <person name="Peterson D.G."/>
            <person name="Frelichowski J.E."/>
            <person name="Scheffler J.A."/>
            <person name="Scheffler B.E."/>
            <person name="Wendel J.F."/>
        </authorList>
    </citation>
    <scope>NUCLEOTIDE SEQUENCE [LARGE SCALE GENOMIC DNA]</scope>
    <source>
        <strain evidence="1">1</strain>
        <tissue evidence="1">Leaf</tissue>
    </source>
</reference>
<organism evidence="1 2">
    <name type="scientific">Gossypium schwendimanii</name>
    <name type="common">Cotton</name>
    <dbReference type="NCBI Taxonomy" id="34291"/>
    <lineage>
        <taxon>Eukaryota</taxon>
        <taxon>Viridiplantae</taxon>
        <taxon>Streptophyta</taxon>
        <taxon>Embryophyta</taxon>
        <taxon>Tracheophyta</taxon>
        <taxon>Spermatophyta</taxon>
        <taxon>Magnoliopsida</taxon>
        <taxon>eudicotyledons</taxon>
        <taxon>Gunneridae</taxon>
        <taxon>Pentapetalae</taxon>
        <taxon>rosids</taxon>
        <taxon>malvids</taxon>
        <taxon>Malvales</taxon>
        <taxon>Malvaceae</taxon>
        <taxon>Malvoideae</taxon>
        <taxon>Gossypium</taxon>
    </lineage>
</organism>
<protein>
    <submittedName>
        <fullName evidence="1">Uncharacterized protein</fullName>
    </submittedName>
</protein>
<proteinExistence type="predicted"/>
<keyword evidence="2" id="KW-1185">Reference proteome</keyword>
<comment type="caution">
    <text evidence="1">The sequence shown here is derived from an EMBL/GenBank/DDBJ whole genome shotgun (WGS) entry which is preliminary data.</text>
</comment>